<feature type="region of interest" description="Disordered" evidence="1">
    <location>
        <begin position="942"/>
        <end position="993"/>
    </location>
</feature>
<sequence length="1251" mass="133117">MLPRTGTKWAGPEGLLSRSADQHPAQFGSRPGCLTLPQGRPPPPAPLGPPGELRRDSWAARSPPSSEPGQAASSRRQTRSPPIPYLATGRSPISTSSLAMNHPQGLARQTLSGSGTGADFFHSPRAAAGKGGVGGARGVPSRICATQPRHLAPPPPIRARRAARAQQASTGGAFQPDALGLASLLERTSWVNGTAAGPSREARISGRLGTHGGGSGWGKLQAGAAGMDCLRVTGASFGVVFNVLELDGRDGGPHHRHVYLVPLDVAICSYPRVPVHGQWDEQASLPAPLFASQAQGGGRGRGWGGGLGANGKAVTSRDLRVTGRPAHGRRLRSEAWIPAVCRRWDQLPPSHPTAPHLTRTTSHCTSRTASPDPATGRARPGRNRIPTPSMPKKKRRRSSHGHQRRGNRSSVVLREPPGRLLREGHYAQRLSSTAPVSWRPSSSNCGKGPGAGGHGATTQQEAITPELVDLAVHNSALLGGFLWDHNQFPKWSRPAVVPNMTGAPARPTGARPAHSGAAAACLVPWANHFAGEVVVENSLVEGWGGGGTRWGGVTERSVCLTGPCLGWPWAWERPTGVGRAGRRKTPPLAPSRAEPGGSLQEDSVLEVALKTMGRSVCVIVRRTMRWQNLVRNGRVDRALGANSRAGALTGRLRRDGGRATCVNKLSLATADAGRAPAPGSTTQRTIIDCIRGPQPVPARPELAVLHHTGQAGRREPPSRRGCAEGRGGSRARRGHRLPPPHVRHVASARRRSPDGEHGGVRGGWVAAAAPVRGRGGRTSARYRQGDTSEEEVPGSRNLGRELARQGMLAVRSWCQRCSTARGGAGAQRGRAPLPAPALVCPRRLREPLQDAASALGAAVALNLELASRPPPPPSASRLAAAMRDWASRPPRRPLPARRSVQLPPAARVRAASARRRASCQLLARDYKGAMAVFTRMQRLAREHAATAAAAPPRRRPPPPRPRPAQRRSSAAPPPPLACCPPGAGSADSRALPGRAVAPSRTVLVRCEVSRAASQALAEHAHTLEKYCLEAFDGHGQEVAALPEELFLLLQSWSWPPTRGHGSVKSLQCRAEHPLHLVLQESISPWAEGSDEHRSGASLSHTNVTVPVTPVSFHPLSLPPHPVKTPLPRSCSQCLGCGLRQAMSHKEPMRCGLTRQLQCKVSGESRAGGSGLGVAWVGWVRRKMRPTCIGILVQVLFREGRAVHVKACMGVRGVHFKHSSSRLWSDYVLDTSRRRNHTIQRWPFGSGCSHLA</sequence>
<dbReference type="PANTHER" id="PTHR16797:SF4">
    <property type="entry name" value="40-KDA HUNTINGTIN-ASSOCIATED PROTEIN"/>
    <property type="match status" value="1"/>
</dbReference>
<dbReference type="GO" id="GO:0005769">
    <property type="term" value="C:early endosome"/>
    <property type="evidence" value="ECO:0007669"/>
    <property type="project" value="TreeGrafter"/>
</dbReference>
<feature type="compositionally biased region" description="Low complexity" evidence="1">
    <location>
        <begin position="763"/>
        <end position="772"/>
    </location>
</feature>
<feature type="region of interest" description="Disordered" evidence="1">
    <location>
        <begin position="708"/>
        <end position="795"/>
    </location>
</feature>
<feature type="compositionally biased region" description="Polar residues" evidence="1">
    <location>
        <begin position="429"/>
        <end position="445"/>
    </location>
</feature>
<gene>
    <name evidence="2" type="ORF">Cadr_000002438</name>
</gene>
<feature type="region of interest" description="Disordered" evidence="1">
    <location>
        <begin position="576"/>
        <end position="597"/>
    </location>
</feature>
<feature type="compositionally biased region" description="Polar residues" evidence="1">
    <location>
        <begin position="358"/>
        <end position="369"/>
    </location>
</feature>
<dbReference type="EMBL" id="JWIN03000037">
    <property type="protein sequence ID" value="KAB1252819.1"/>
    <property type="molecule type" value="Genomic_DNA"/>
</dbReference>
<evidence type="ECO:0000313" key="3">
    <source>
        <dbReference type="Proteomes" id="UP000299084"/>
    </source>
</evidence>
<dbReference type="PANTHER" id="PTHR16797">
    <property type="entry name" value="FACTOR VIII-ASSOCIATED GENE 1"/>
    <property type="match status" value="1"/>
</dbReference>
<dbReference type="GO" id="GO:0099518">
    <property type="term" value="P:vesicle cytoskeletal trafficking"/>
    <property type="evidence" value="ECO:0007669"/>
    <property type="project" value="TreeGrafter"/>
</dbReference>
<feature type="region of interest" description="Disordered" evidence="1">
    <location>
        <begin position="1"/>
        <end position="99"/>
    </location>
</feature>
<proteinExistence type="predicted"/>
<feature type="compositionally biased region" description="Basic residues" evidence="1">
    <location>
        <begin position="391"/>
        <end position="407"/>
    </location>
</feature>
<feature type="region of interest" description="Disordered" evidence="1">
    <location>
        <begin position="887"/>
        <end position="913"/>
    </location>
</feature>
<comment type="caution">
    <text evidence="2">The sequence shown here is derived from an EMBL/GenBank/DDBJ whole genome shotgun (WGS) entry which is preliminary data.</text>
</comment>
<feature type="compositionally biased region" description="Pro residues" evidence="1">
    <location>
        <begin position="39"/>
        <end position="49"/>
    </location>
</feature>
<accession>A0A5N4C1T0</accession>
<keyword evidence="3" id="KW-1185">Reference proteome</keyword>
<dbReference type="Proteomes" id="UP000299084">
    <property type="component" value="Unassembled WGS sequence"/>
</dbReference>
<name>A0A5N4C1T0_CAMDR</name>
<protein>
    <submittedName>
        <fullName evidence="2">Factor VIII intron 22 protein</fullName>
    </submittedName>
</protein>
<feature type="region of interest" description="Disordered" evidence="1">
    <location>
        <begin position="146"/>
        <end position="174"/>
    </location>
</feature>
<feature type="compositionally biased region" description="Polar residues" evidence="1">
    <location>
        <begin position="63"/>
        <end position="75"/>
    </location>
</feature>
<feature type="compositionally biased region" description="Basic residues" evidence="1">
    <location>
        <begin position="729"/>
        <end position="750"/>
    </location>
</feature>
<evidence type="ECO:0000313" key="2">
    <source>
        <dbReference type="EMBL" id="KAB1252819.1"/>
    </source>
</evidence>
<evidence type="ECO:0000256" key="1">
    <source>
        <dbReference type="SAM" id="MobiDB-lite"/>
    </source>
</evidence>
<feature type="region of interest" description="Disordered" evidence="1">
    <location>
        <begin position="347"/>
        <end position="457"/>
    </location>
</feature>
<reference evidence="2 3" key="1">
    <citation type="journal article" date="2019" name="Mol. Ecol. Resour.">
        <title>Improving Illumina assemblies with Hi-C and long reads: an example with the North African dromedary.</title>
        <authorList>
            <person name="Elbers J.P."/>
            <person name="Rogers M.F."/>
            <person name="Perelman P.L."/>
            <person name="Proskuryakova A.A."/>
            <person name="Serdyukova N.A."/>
            <person name="Johnson W.E."/>
            <person name="Horin P."/>
            <person name="Corander J."/>
            <person name="Murphy D."/>
            <person name="Burger P.A."/>
        </authorList>
    </citation>
    <scope>NUCLEOTIDE SEQUENCE [LARGE SCALE GENOMIC DNA]</scope>
    <source>
        <strain evidence="2">Drom800</strain>
        <tissue evidence="2">Blood</tissue>
    </source>
</reference>
<organism evidence="2 3">
    <name type="scientific">Camelus dromedarius</name>
    <name type="common">Dromedary</name>
    <name type="synonym">Arabian camel</name>
    <dbReference type="NCBI Taxonomy" id="9838"/>
    <lineage>
        <taxon>Eukaryota</taxon>
        <taxon>Metazoa</taxon>
        <taxon>Chordata</taxon>
        <taxon>Craniata</taxon>
        <taxon>Vertebrata</taxon>
        <taxon>Euteleostomi</taxon>
        <taxon>Mammalia</taxon>
        <taxon>Eutheria</taxon>
        <taxon>Laurasiatheria</taxon>
        <taxon>Artiodactyla</taxon>
        <taxon>Tylopoda</taxon>
        <taxon>Camelidae</taxon>
        <taxon>Camelus</taxon>
    </lineage>
</organism>
<feature type="compositionally biased region" description="Basic and acidic residues" evidence="1">
    <location>
        <begin position="712"/>
        <end position="723"/>
    </location>
</feature>
<dbReference type="AlphaFoldDB" id="A0A5N4C1T0"/>
<dbReference type="InterPro" id="IPR039494">
    <property type="entry name" value="F8A"/>
</dbReference>
<feature type="compositionally biased region" description="Basic and acidic residues" evidence="1">
    <location>
        <begin position="416"/>
        <end position="426"/>
    </location>
</feature>